<evidence type="ECO:0000256" key="3">
    <source>
        <dbReference type="ARBA" id="ARBA00023242"/>
    </source>
</evidence>
<evidence type="ECO:0000313" key="7">
    <source>
        <dbReference type="Proteomes" id="UP000236621"/>
    </source>
</evidence>
<dbReference type="EMBL" id="NRSZ01001034">
    <property type="protein sequence ID" value="PNY23850.1"/>
    <property type="molecule type" value="Genomic_DNA"/>
</dbReference>
<dbReference type="PANTHER" id="PTHR31001:SF49">
    <property type="entry name" value="ZN(II)2CYS6 TRANSCRIPTION FACTOR (EUROFUNG)"/>
    <property type="match status" value="1"/>
</dbReference>
<gene>
    <name evidence="6" type="ORF">TCAP_06206</name>
</gene>
<dbReference type="GO" id="GO:0008270">
    <property type="term" value="F:zinc ion binding"/>
    <property type="evidence" value="ECO:0007669"/>
    <property type="project" value="InterPro"/>
</dbReference>
<keyword evidence="7" id="KW-1185">Reference proteome</keyword>
<dbReference type="SUPFAM" id="SSF57701">
    <property type="entry name" value="Zn2/Cys6 DNA-binding domain"/>
    <property type="match status" value="1"/>
</dbReference>
<evidence type="ECO:0000256" key="4">
    <source>
        <dbReference type="SAM" id="MobiDB-lite"/>
    </source>
</evidence>
<accession>A0A2K3Q8H7</accession>
<reference evidence="6 7" key="1">
    <citation type="submission" date="2017-08" db="EMBL/GenBank/DDBJ databases">
        <title>Harnessing the power of phylogenomics to disentangle the directionality and signatures of interkingdom host jumping in the parasitic fungal genus Tolypocladium.</title>
        <authorList>
            <person name="Quandt C.A."/>
            <person name="Patterson W."/>
            <person name="Spatafora J.W."/>
        </authorList>
    </citation>
    <scope>NUCLEOTIDE SEQUENCE [LARGE SCALE GENOMIC DNA]</scope>
    <source>
        <strain evidence="6 7">CBS 113982</strain>
    </source>
</reference>
<comment type="subcellular location">
    <subcellularLocation>
        <location evidence="1">Nucleus</location>
    </subcellularLocation>
</comment>
<sequence>MPDPGLAPFTTVFRAADPHRVKRNRQAVSCTACQRRKSKCDRRHPCGACEKRGDGEACQFSGGGEACQLLSSSGGGGGGHKEVQMRLRRLEEMVKGLVDRNQPVRRETERAKDVEMGGSDDGVPATDQDAAVGDEHEPEADYHGATSWTAVVDSIHDIQTLLSREDAPDAAEHRQPGGEEEPDVVLGDVAPITLPDIVGSLPPRAEADRLVSMYFNAKFIAVPFLHTHHFRRRYEAFWEAPAAAPLLWVSIMFSVLAGGATIARIKDPAPAAAASTGGIVDAVDPRTYNTRAAQCLVAGKYLRAKAYSVEAMLMYAHCRHIQNHDADSTLWSMYGLAVRLAQRRGYHRDAAKIGLCISPFEAEMRRRTWFMVQSSDLLFSFQHGMPSMIDEDACDADHPTILTDEDFDEDTAPLPPPRPPTDPIPILAYSSKSRLCRILRRVARHALSTSPVSYAQTQALHAALEAWHDAIPACLRVRPIRSTAFTDANYTIMHRLVLELMYLTTLCVLHRPYLTLVGGGGGDDDDELRQYRQSRQLCRDAAGRLLGLHIEFDKEIRPGGRMYEDRYMVSSLTYHHFLLAAMVLCLDLSESTDLRLALPQCTSCIFTVLLMLTPPSSLDNRATSARLLHTIYDILSVRSASSLDAAHASRILRAILIKVETPPSNTPSPSSAAAAVVPHDKGSRASSTAALPSRDRVPLAQGLPEGGGFALDAADAYPVNFDEVLPPESFFAGGDSVDWHSLDQFLRIDHSDMWNQTLTDSHP</sequence>
<evidence type="ECO:0000259" key="5">
    <source>
        <dbReference type="PROSITE" id="PS50048"/>
    </source>
</evidence>
<dbReference type="AlphaFoldDB" id="A0A2K3Q8H7"/>
<feature type="compositionally biased region" description="Low complexity" evidence="4">
    <location>
        <begin position="662"/>
        <end position="675"/>
    </location>
</feature>
<dbReference type="GO" id="GO:0006351">
    <property type="term" value="P:DNA-templated transcription"/>
    <property type="evidence" value="ECO:0007669"/>
    <property type="project" value="InterPro"/>
</dbReference>
<dbReference type="CDD" id="cd00067">
    <property type="entry name" value="GAL4"/>
    <property type="match status" value="1"/>
</dbReference>
<dbReference type="SMART" id="SM00066">
    <property type="entry name" value="GAL4"/>
    <property type="match status" value="1"/>
</dbReference>
<dbReference type="GO" id="GO:0003677">
    <property type="term" value="F:DNA binding"/>
    <property type="evidence" value="ECO:0007669"/>
    <property type="project" value="InterPro"/>
</dbReference>
<dbReference type="CDD" id="cd12148">
    <property type="entry name" value="fungal_TF_MHR"/>
    <property type="match status" value="1"/>
</dbReference>
<protein>
    <submittedName>
        <fullName evidence="6">Transcriptional regulatory protein</fullName>
    </submittedName>
</protein>
<dbReference type="PANTHER" id="PTHR31001">
    <property type="entry name" value="UNCHARACTERIZED TRANSCRIPTIONAL REGULATORY PROTEIN"/>
    <property type="match status" value="1"/>
</dbReference>
<dbReference type="STRING" id="45235.A0A2K3Q8H7"/>
<dbReference type="Gene3D" id="4.10.240.10">
    <property type="entry name" value="Zn(2)-C6 fungal-type DNA-binding domain"/>
    <property type="match status" value="1"/>
</dbReference>
<feature type="region of interest" description="Disordered" evidence="4">
    <location>
        <begin position="99"/>
        <end position="141"/>
    </location>
</feature>
<dbReference type="InterPro" id="IPR007219">
    <property type="entry name" value="XnlR_reg_dom"/>
</dbReference>
<proteinExistence type="predicted"/>
<feature type="region of interest" description="Disordered" evidence="4">
    <location>
        <begin position="662"/>
        <end position="691"/>
    </location>
</feature>
<dbReference type="GO" id="GO:0000981">
    <property type="term" value="F:DNA-binding transcription factor activity, RNA polymerase II-specific"/>
    <property type="evidence" value="ECO:0007669"/>
    <property type="project" value="InterPro"/>
</dbReference>
<evidence type="ECO:0000313" key="6">
    <source>
        <dbReference type="EMBL" id="PNY23850.1"/>
    </source>
</evidence>
<comment type="caution">
    <text evidence="6">The sequence shown here is derived from an EMBL/GenBank/DDBJ whole genome shotgun (WGS) entry which is preliminary data.</text>
</comment>
<dbReference type="GO" id="GO:0005634">
    <property type="term" value="C:nucleus"/>
    <property type="evidence" value="ECO:0007669"/>
    <property type="project" value="UniProtKB-SubCell"/>
</dbReference>
<dbReference type="SMART" id="SM00906">
    <property type="entry name" value="Fungal_trans"/>
    <property type="match status" value="1"/>
</dbReference>
<keyword evidence="2" id="KW-0479">Metal-binding</keyword>
<name>A0A2K3Q8H7_9HYPO</name>
<dbReference type="InterPro" id="IPR050613">
    <property type="entry name" value="Sec_Metabolite_Reg"/>
</dbReference>
<keyword evidence="3" id="KW-0539">Nucleus</keyword>
<dbReference type="Pfam" id="PF04082">
    <property type="entry name" value="Fungal_trans"/>
    <property type="match status" value="1"/>
</dbReference>
<evidence type="ECO:0000256" key="1">
    <source>
        <dbReference type="ARBA" id="ARBA00004123"/>
    </source>
</evidence>
<dbReference type="Pfam" id="PF00172">
    <property type="entry name" value="Zn_clus"/>
    <property type="match status" value="1"/>
</dbReference>
<dbReference type="InterPro" id="IPR001138">
    <property type="entry name" value="Zn2Cys6_DnaBD"/>
</dbReference>
<dbReference type="InterPro" id="IPR036864">
    <property type="entry name" value="Zn2-C6_fun-type_DNA-bd_sf"/>
</dbReference>
<feature type="domain" description="Zn(2)-C6 fungal-type" evidence="5">
    <location>
        <begin position="29"/>
        <end position="60"/>
    </location>
</feature>
<dbReference type="PROSITE" id="PS50048">
    <property type="entry name" value="ZN2_CY6_FUNGAL_2"/>
    <property type="match status" value="1"/>
</dbReference>
<dbReference type="Proteomes" id="UP000236621">
    <property type="component" value="Unassembled WGS sequence"/>
</dbReference>
<feature type="compositionally biased region" description="Basic and acidic residues" evidence="4">
    <location>
        <begin position="99"/>
        <end position="115"/>
    </location>
</feature>
<dbReference type="OrthoDB" id="4934715at2759"/>
<evidence type="ECO:0000256" key="2">
    <source>
        <dbReference type="ARBA" id="ARBA00022723"/>
    </source>
</evidence>
<organism evidence="6 7">
    <name type="scientific">Tolypocladium capitatum</name>
    <dbReference type="NCBI Taxonomy" id="45235"/>
    <lineage>
        <taxon>Eukaryota</taxon>
        <taxon>Fungi</taxon>
        <taxon>Dikarya</taxon>
        <taxon>Ascomycota</taxon>
        <taxon>Pezizomycotina</taxon>
        <taxon>Sordariomycetes</taxon>
        <taxon>Hypocreomycetidae</taxon>
        <taxon>Hypocreales</taxon>
        <taxon>Ophiocordycipitaceae</taxon>
        <taxon>Tolypocladium</taxon>
    </lineage>
</organism>